<dbReference type="SUPFAM" id="SSF55729">
    <property type="entry name" value="Acyl-CoA N-acyltransferases (Nat)"/>
    <property type="match status" value="1"/>
</dbReference>
<dbReference type="EMBL" id="PCWS01000034">
    <property type="protein sequence ID" value="PIR08707.1"/>
    <property type="molecule type" value="Genomic_DNA"/>
</dbReference>
<dbReference type="AlphaFoldDB" id="A0A2H0NIL4"/>
<evidence type="ECO:0000259" key="1">
    <source>
        <dbReference type="Pfam" id="PF13480"/>
    </source>
</evidence>
<sequence>MPIIKCFSEFPLYIDSFSPFPVGILKEGKWKSFIQRNGFVSLARKLYLKVFTQIPDAQNLWQQYAPDFSVFDLWDTRLSFYEGLKFDPYFLTIIKEVNGKQNILGTLPLWLDLDKKPPQYRFFGSNWPEDNTFFVKDPDIIPLLLIAAPSPLKICCIKQTPDIDFLRDLKGYGKEDEPKYFLNLENFNNLEDFLAILKKKKRYNLKRDHKKISHFNPQVLFDDPKHLEILFNLNIRRFKDGKDASPDNRSNFEDERWKEVHRKLVTNAGAYQTRLISTVINGRVEAVELALIYNKTYYALNSGANTFQYSGLGVFSNLLLIKDAIDQGCTKIDFLEGSNHWKESWHLSTEWQYMFEK</sequence>
<comment type="caution">
    <text evidence="2">The sequence shown here is derived from an EMBL/GenBank/DDBJ whole genome shotgun (WGS) entry which is preliminary data.</text>
</comment>
<dbReference type="Pfam" id="PF13480">
    <property type="entry name" value="Acetyltransf_6"/>
    <property type="match status" value="1"/>
</dbReference>
<name>A0A2H0NIL4_9BACT</name>
<dbReference type="Gene3D" id="3.40.630.30">
    <property type="match status" value="1"/>
</dbReference>
<feature type="domain" description="BioF2-like acetyltransferase" evidence="1">
    <location>
        <begin position="199"/>
        <end position="343"/>
    </location>
</feature>
<protein>
    <recommendedName>
        <fullName evidence="1">BioF2-like acetyltransferase domain-containing protein</fullName>
    </recommendedName>
</protein>
<dbReference type="InterPro" id="IPR016181">
    <property type="entry name" value="Acyl_CoA_acyltransferase"/>
</dbReference>
<organism evidence="2 3">
    <name type="scientific">Candidatus Gottesmanbacteria bacterium CG11_big_fil_rev_8_21_14_0_20_37_11</name>
    <dbReference type="NCBI Taxonomy" id="1974575"/>
    <lineage>
        <taxon>Bacteria</taxon>
        <taxon>Candidatus Gottesmaniibacteriota</taxon>
    </lineage>
</organism>
<dbReference type="Proteomes" id="UP000230707">
    <property type="component" value="Unassembled WGS sequence"/>
</dbReference>
<evidence type="ECO:0000313" key="3">
    <source>
        <dbReference type="Proteomes" id="UP000230707"/>
    </source>
</evidence>
<dbReference type="InterPro" id="IPR038740">
    <property type="entry name" value="BioF2-like_GNAT_dom"/>
</dbReference>
<proteinExistence type="predicted"/>
<accession>A0A2H0NIL4</accession>
<reference evidence="2 3" key="1">
    <citation type="submission" date="2017-09" db="EMBL/GenBank/DDBJ databases">
        <title>Depth-based differentiation of microbial function through sediment-hosted aquifers and enrichment of novel symbionts in the deep terrestrial subsurface.</title>
        <authorList>
            <person name="Probst A.J."/>
            <person name="Ladd B."/>
            <person name="Jarett J.K."/>
            <person name="Geller-Mcgrath D.E."/>
            <person name="Sieber C.M."/>
            <person name="Emerson J.B."/>
            <person name="Anantharaman K."/>
            <person name="Thomas B.C."/>
            <person name="Malmstrom R."/>
            <person name="Stieglmeier M."/>
            <person name="Klingl A."/>
            <person name="Woyke T."/>
            <person name="Ryan C.M."/>
            <person name="Banfield J.F."/>
        </authorList>
    </citation>
    <scope>NUCLEOTIDE SEQUENCE [LARGE SCALE GENOMIC DNA]</scope>
    <source>
        <strain evidence="2">CG11_big_fil_rev_8_21_14_0_20_37_11</strain>
    </source>
</reference>
<gene>
    <name evidence="2" type="ORF">COV53_01615</name>
</gene>
<evidence type="ECO:0000313" key="2">
    <source>
        <dbReference type="EMBL" id="PIR08707.1"/>
    </source>
</evidence>